<evidence type="ECO:0000256" key="5">
    <source>
        <dbReference type="ARBA" id="ARBA00023143"/>
    </source>
</evidence>
<feature type="transmembrane region" description="Helical" evidence="7">
    <location>
        <begin position="99"/>
        <end position="120"/>
    </location>
</feature>
<keyword evidence="3 7" id="KW-1133">Transmembrane helix</keyword>
<dbReference type="PANTHER" id="PTHR38766">
    <property type="entry name" value="FLAGELLAR PROTEIN FLIO"/>
    <property type="match status" value="1"/>
</dbReference>
<evidence type="ECO:0000256" key="8">
    <source>
        <dbReference type="SAM" id="MobiDB-lite"/>
    </source>
</evidence>
<comment type="caution">
    <text evidence="10">The sequence shown here is derived from an EMBL/GenBank/DDBJ whole genome shotgun (WGS) entry which is preliminary data.</text>
</comment>
<comment type="similarity">
    <text evidence="6 7">Belongs to the FliO/MopB family.</text>
</comment>
<evidence type="ECO:0000313" key="10">
    <source>
        <dbReference type="EMBL" id="MFC3149876.1"/>
    </source>
</evidence>
<protein>
    <recommendedName>
        <fullName evidence="7">Flagellar protein</fullName>
    </recommendedName>
</protein>
<evidence type="ECO:0000256" key="7">
    <source>
        <dbReference type="RuleBase" id="RU362064"/>
    </source>
</evidence>
<evidence type="ECO:0000256" key="4">
    <source>
        <dbReference type="ARBA" id="ARBA00023136"/>
    </source>
</evidence>
<dbReference type="EMBL" id="JBHRSZ010000002">
    <property type="protein sequence ID" value="MFC3149876.1"/>
    <property type="molecule type" value="Genomic_DNA"/>
</dbReference>
<dbReference type="Proteomes" id="UP001595476">
    <property type="component" value="Unassembled WGS sequence"/>
</dbReference>
<keyword evidence="10" id="KW-0969">Cilium</keyword>
<dbReference type="NCBIfam" id="TIGR03500">
    <property type="entry name" value="FliO_TIGR"/>
    <property type="match status" value="1"/>
</dbReference>
<keyword evidence="4 7" id="KW-0472">Membrane</keyword>
<keyword evidence="10" id="KW-0966">Cell projection</keyword>
<comment type="subcellular location">
    <subcellularLocation>
        <location evidence="7">Cell membrane</location>
    </subcellularLocation>
    <subcellularLocation>
        <location evidence="7">Bacterial flagellum basal body</location>
    </subcellularLocation>
</comment>
<dbReference type="InterPro" id="IPR052205">
    <property type="entry name" value="FliO/MopB"/>
</dbReference>
<sequence>MNRLSAISLSLAFLFSVNLYAIEESLSDTSAETLVTEAAVSNVQGVDKSSPVETSSIENEASNTPVLDNNNQASPYVQRLVGGQADTDSAQSPTSTTQLAMTVAGLFAVIGMIFVIAWLVRRLSGGQFGHSNAVIKILATQPLGTKERICLIDVGGQQVLVGITAQSMQTLMVLDQPIDLKTEKQSKAWSSAESVNSVFGAKLQSLLKGTSLHEVKKSSVDD</sequence>
<reference evidence="11" key="1">
    <citation type="journal article" date="2019" name="Int. J. Syst. Evol. Microbiol.">
        <title>The Global Catalogue of Microorganisms (GCM) 10K type strain sequencing project: providing services to taxonomists for standard genome sequencing and annotation.</title>
        <authorList>
            <consortium name="The Broad Institute Genomics Platform"/>
            <consortium name="The Broad Institute Genome Sequencing Center for Infectious Disease"/>
            <person name="Wu L."/>
            <person name="Ma J."/>
        </authorList>
    </citation>
    <scope>NUCLEOTIDE SEQUENCE [LARGE SCALE GENOMIC DNA]</scope>
    <source>
        <strain evidence="11">KCTC 52438</strain>
    </source>
</reference>
<evidence type="ECO:0000256" key="1">
    <source>
        <dbReference type="ARBA" id="ARBA00022475"/>
    </source>
</evidence>
<accession>A0ABV7HE95</accession>
<proteinExistence type="inferred from homology"/>
<keyword evidence="9" id="KW-0732">Signal</keyword>
<dbReference type="Pfam" id="PF04347">
    <property type="entry name" value="FliO"/>
    <property type="match status" value="1"/>
</dbReference>
<gene>
    <name evidence="10" type="primary">fliO</name>
    <name evidence="10" type="ORF">ACFOEK_02415</name>
</gene>
<feature type="region of interest" description="Disordered" evidence="8">
    <location>
        <begin position="46"/>
        <end position="71"/>
    </location>
</feature>
<keyword evidence="5 7" id="KW-0975">Bacterial flagellum</keyword>
<dbReference type="PANTHER" id="PTHR38766:SF1">
    <property type="entry name" value="FLAGELLAR PROTEIN FLIO"/>
    <property type="match status" value="1"/>
</dbReference>
<evidence type="ECO:0000256" key="3">
    <source>
        <dbReference type="ARBA" id="ARBA00022989"/>
    </source>
</evidence>
<evidence type="ECO:0000256" key="2">
    <source>
        <dbReference type="ARBA" id="ARBA00022692"/>
    </source>
</evidence>
<name>A0ABV7HE95_9GAMM</name>
<keyword evidence="2 7" id="KW-0812">Transmembrane</keyword>
<organism evidence="10 11">
    <name type="scientific">Litoribrevibacter euphylliae</name>
    <dbReference type="NCBI Taxonomy" id="1834034"/>
    <lineage>
        <taxon>Bacteria</taxon>
        <taxon>Pseudomonadati</taxon>
        <taxon>Pseudomonadota</taxon>
        <taxon>Gammaproteobacteria</taxon>
        <taxon>Oceanospirillales</taxon>
        <taxon>Oceanospirillaceae</taxon>
        <taxon>Litoribrevibacter</taxon>
    </lineage>
</organism>
<dbReference type="InterPro" id="IPR022781">
    <property type="entry name" value="Flagellar_biosynth_FliO"/>
</dbReference>
<feature type="signal peptide" evidence="9">
    <location>
        <begin position="1"/>
        <end position="21"/>
    </location>
</feature>
<keyword evidence="10" id="KW-0282">Flagellum</keyword>
<keyword evidence="11" id="KW-1185">Reference proteome</keyword>
<feature type="chain" id="PRO_5046830778" description="Flagellar protein" evidence="9">
    <location>
        <begin position="22"/>
        <end position="222"/>
    </location>
</feature>
<evidence type="ECO:0000256" key="9">
    <source>
        <dbReference type="SAM" id="SignalP"/>
    </source>
</evidence>
<evidence type="ECO:0000313" key="11">
    <source>
        <dbReference type="Proteomes" id="UP001595476"/>
    </source>
</evidence>
<evidence type="ECO:0000256" key="6">
    <source>
        <dbReference type="ARBA" id="ARBA00037937"/>
    </source>
</evidence>
<feature type="compositionally biased region" description="Polar residues" evidence="8">
    <location>
        <begin position="51"/>
        <end position="71"/>
    </location>
</feature>
<keyword evidence="1 7" id="KW-1003">Cell membrane</keyword>
<dbReference type="RefSeq" id="WP_386715636.1">
    <property type="nucleotide sequence ID" value="NZ_JBHRSZ010000002.1"/>
</dbReference>